<reference evidence="3" key="6">
    <citation type="submission" date="2019-07" db="EMBL/GenBank/DDBJ databases">
        <title>Transferable Resistance Gene optrA in Enterococcus faecalis from Swine in Brazil.</title>
        <authorList>
            <person name="Almeida L.M."/>
            <person name="Lebreton F."/>
            <person name="Gaca A."/>
            <person name="Bispo P.M."/>
            <person name="Saavedra J."/>
            <person name="Filsner P."/>
            <person name="Moreno A.M."/>
            <person name="Mamizuka E.M."/>
            <person name="Gilmore M.S."/>
        </authorList>
    </citation>
    <scope>NUCLEOTIDE SEQUENCE</scope>
    <source>
        <strain evidence="3">L15</strain>
    </source>
</reference>
<accession>A0A1G1SFM0</accession>
<evidence type="ECO:0000313" key="4">
    <source>
        <dbReference type="EMBL" id="ROX33282.1"/>
    </source>
</evidence>
<dbReference type="EMBL" id="RKOR01000042">
    <property type="protein sequence ID" value="ROY47331.1"/>
    <property type="molecule type" value="Genomic_DNA"/>
</dbReference>
<dbReference type="Proteomes" id="UP000429730">
    <property type="component" value="Unassembled WGS sequence"/>
</dbReference>
<protein>
    <submittedName>
        <fullName evidence="5">Uncharacterized protein</fullName>
    </submittedName>
</protein>
<evidence type="ECO:0000313" key="6">
    <source>
        <dbReference type="EMBL" id="RYU31925.1"/>
    </source>
</evidence>
<dbReference type="EMBL" id="PZZH01000001">
    <property type="protein sequence ID" value="PTN79266.1"/>
    <property type="molecule type" value="Genomic_DNA"/>
</dbReference>
<evidence type="ECO:0000313" key="1">
    <source>
        <dbReference type="EMBL" id="MXS52899.1"/>
    </source>
</evidence>
<dbReference type="Proteomes" id="UP000275941">
    <property type="component" value="Unassembled WGS sequence"/>
</dbReference>
<dbReference type="Proteomes" id="UP000244140">
    <property type="component" value="Unassembled WGS sequence"/>
</dbReference>
<sequence>MLFYFQKIEGTSSESAKSNLNFLMQEEWALFLLL</sequence>
<dbReference type="Proteomes" id="UP000292223">
    <property type="component" value="Unassembled WGS sequence"/>
</dbReference>
<dbReference type="EMBL" id="RKMZ01000004">
    <property type="protein sequence ID" value="ROX33282.1"/>
    <property type="molecule type" value="Genomic_DNA"/>
</dbReference>
<reference evidence="1 13" key="5">
    <citation type="submission" date="2019-04" db="EMBL/GenBank/DDBJ databases">
        <title>Step-wise assembly of the neonatal virome modulated by breast feeding.</title>
        <authorList>
            <person name="Liang G."/>
            <person name="Bushman F."/>
        </authorList>
    </citation>
    <scope>NUCLEOTIDE SEQUENCE [LARGE SCALE GENOMIC DNA]</scope>
    <source>
        <strain evidence="1 13">E3754</strain>
    </source>
</reference>
<evidence type="ECO:0000313" key="9">
    <source>
        <dbReference type="Proteomes" id="UP000275941"/>
    </source>
</evidence>
<evidence type="ECO:0000313" key="13">
    <source>
        <dbReference type="Proteomes" id="UP000429730"/>
    </source>
</evidence>
<evidence type="ECO:0000313" key="7">
    <source>
        <dbReference type="EMBL" id="TKK92065.1"/>
    </source>
</evidence>
<gene>
    <name evidence="3" type="ORF">CGZ46_00160</name>
    <name evidence="2" type="ORF">DAI13_16470</name>
    <name evidence="4" type="ORF">EGW16_09260</name>
    <name evidence="5" type="ORF">EGW70_12430</name>
    <name evidence="6" type="ORF">EU507_09470</name>
    <name evidence="7" type="ORF">EY666_00600</name>
    <name evidence="1" type="ORF">GTI81_09260</name>
</gene>
<dbReference type="AlphaFoldDB" id="A0A1G1SFM0"/>
<evidence type="ECO:0000313" key="2">
    <source>
        <dbReference type="EMBL" id="PTN79266.1"/>
    </source>
</evidence>
<dbReference type="Proteomes" id="UP000305511">
    <property type="component" value="Unassembled WGS sequence"/>
</dbReference>
<evidence type="ECO:0000313" key="3">
    <source>
        <dbReference type="EMBL" id="QFY91237.1"/>
    </source>
</evidence>
<dbReference type="Proteomes" id="UP000281488">
    <property type="component" value="Unassembled WGS sequence"/>
</dbReference>
<name>A0A1G1SFM0_ENTFL</name>
<evidence type="ECO:0000313" key="10">
    <source>
        <dbReference type="Proteomes" id="UP000281488"/>
    </source>
</evidence>
<organism evidence="5 9">
    <name type="scientific">Enterococcus faecalis</name>
    <name type="common">Streptococcus faecalis</name>
    <dbReference type="NCBI Taxonomy" id="1351"/>
    <lineage>
        <taxon>Bacteria</taxon>
        <taxon>Bacillati</taxon>
        <taxon>Bacillota</taxon>
        <taxon>Bacilli</taxon>
        <taxon>Lactobacillales</taxon>
        <taxon>Enterococcaceae</taxon>
        <taxon>Enterococcus</taxon>
    </lineage>
</organism>
<reference evidence="6 11" key="4">
    <citation type="submission" date="2019-02" db="EMBL/GenBank/DDBJ databases">
        <title>From farm to fork: dissemination of Tn554::fexA-optrA in linezolid-resistant Enterococcus faecalis clones from chicken feces and meat in Tunisia.</title>
        <authorList>
            <person name="Tedim A.P."/>
            <person name="Elghaieb H."/>
            <person name="Abbassi M.S."/>
            <person name="Novais C."/>
            <person name="Hassen A."/>
            <person name="Peixe L."/>
            <person name="Freitas A.R."/>
        </authorList>
    </citation>
    <scope>NUCLEOTIDE SEQUENCE [LARGE SCALE GENOMIC DNA]</scope>
    <source>
        <strain evidence="6 11">728T</strain>
    </source>
</reference>
<evidence type="ECO:0000313" key="8">
    <source>
        <dbReference type="Proteomes" id="UP000244140"/>
    </source>
</evidence>
<evidence type="ECO:0000313" key="12">
    <source>
        <dbReference type="Proteomes" id="UP000305511"/>
    </source>
</evidence>
<reference evidence="9 10" key="2">
    <citation type="submission" date="2018-10" db="EMBL/GenBank/DDBJ databases">
        <title>Genotypes and phenotypes of Enterococci isolated from broiler chickens.</title>
        <authorList>
            <person name="Muhammad A.R."/>
            <person name="Diarra M.S."/>
        </authorList>
    </citation>
    <scope>NUCLEOTIDE SEQUENCE [LARGE SCALE GENOMIC DNA]</scope>
    <source>
        <strain evidence="4 10">LIT2 A36'</strain>
        <strain evidence="5 9">P7 C A21</strain>
    </source>
</reference>
<evidence type="ECO:0000313" key="11">
    <source>
        <dbReference type="Proteomes" id="UP000292223"/>
    </source>
</evidence>
<dbReference type="EMBL" id="CP042213">
    <property type="protein sequence ID" value="QFY91237.1"/>
    <property type="molecule type" value="Genomic_DNA"/>
</dbReference>
<dbReference type="EMBL" id="SEWT01000006">
    <property type="protein sequence ID" value="RYU31925.1"/>
    <property type="molecule type" value="Genomic_DNA"/>
</dbReference>
<dbReference type="EMBL" id="WVTJ01000015">
    <property type="protein sequence ID" value="MXS52899.1"/>
    <property type="molecule type" value="Genomic_DNA"/>
</dbReference>
<proteinExistence type="predicted"/>
<evidence type="ECO:0000313" key="5">
    <source>
        <dbReference type="EMBL" id="ROY47331.1"/>
    </source>
</evidence>
<reference evidence="2 8" key="1">
    <citation type="submission" date="2018-04" db="EMBL/GenBank/DDBJ databases">
        <authorList>
            <person name="Van Tyne D."/>
        </authorList>
    </citation>
    <scope>NUCLEOTIDE SEQUENCE [LARGE SCALE GENOMIC DNA]</scope>
    <source>
        <strain evidence="2 8">B2535</strain>
    </source>
</reference>
<reference evidence="7 12" key="3">
    <citation type="submission" date="2019-02" db="EMBL/GenBank/DDBJ databases">
        <title>Bacteria dissemination in different level of health care in South Africa: the effectiveness of infections prevention and control.</title>
        <authorList>
            <person name="Shobo C."/>
            <person name="Amoako D.G."/>
            <person name="Allam M."/>
            <person name="Ismail A."/>
            <person name="Bester L.A."/>
            <person name="Essack S.Y."/>
        </authorList>
    </citation>
    <scope>NUCLEOTIDE SEQUENCE [LARGE SCALE GENOMIC DNA]</scope>
    <source>
        <strain evidence="7 12">2SIL2</strain>
    </source>
</reference>
<dbReference type="EMBL" id="SIYF01000012">
    <property type="protein sequence ID" value="TKK92065.1"/>
    <property type="molecule type" value="Genomic_DNA"/>
</dbReference>